<dbReference type="InterPro" id="IPR010290">
    <property type="entry name" value="TM_effector"/>
</dbReference>
<proteinExistence type="predicted"/>
<dbReference type="PANTHER" id="PTHR23513">
    <property type="entry name" value="INTEGRAL MEMBRANE EFFLUX PROTEIN-RELATED"/>
    <property type="match status" value="1"/>
</dbReference>
<feature type="transmembrane region" description="Helical" evidence="7">
    <location>
        <begin position="20"/>
        <end position="42"/>
    </location>
</feature>
<keyword evidence="10" id="KW-1185">Reference proteome</keyword>
<feature type="transmembrane region" description="Helical" evidence="7">
    <location>
        <begin position="54"/>
        <end position="74"/>
    </location>
</feature>
<dbReference type="EMBL" id="BJXB01000010">
    <property type="protein sequence ID" value="GEM46886.1"/>
    <property type="molecule type" value="Genomic_DNA"/>
</dbReference>
<dbReference type="Proteomes" id="UP000321306">
    <property type="component" value="Unassembled WGS sequence"/>
</dbReference>
<reference evidence="9 10" key="1">
    <citation type="submission" date="2019-07" db="EMBL/GenBank/DDBJ databases">
        <title>Whole genome shotgun sequence of Deinococcus cellulosilyticus NBRC 106333.</title>
        <authorList>
            <person name="Hosoyama A."/>
            <person name="Uohara A."/>
            <person name="Ohji S."/>
            <person name="Ichikawa N."/>
        </authorList>
    </citation>
    <scope>NUCLEOTIDE SEQUENCE [LARGE SCALE GENOMIC DNA]</scope>
    <source>
        <strain evidence="9 10">NBRC 106333</strain>
    </source>
</reference>
<feature type="domain" description="Major facilitator superfamily (MFS) profile" evidence="8">
    <location>
        <begin position="17"/>
        <end position="402"/>
    </location>
</feature>
<name>A0A511N393_DEIC1</name>
<dbReference type="GO" id="GO:0022857">
    <property type="term" value="F:transmembrane transporter activity"/>
    <property type="evidence" value="ECO:0007669"/>
    <property type="project" value="InterPro"/>
</dbReference>
<evidence type="ECO:0000259" key="8">
    <source>
        <dbReference type="PROSITE" id="PS50850"/>
    </source>
</evidence>
<feature type="transmembrane region" description="Helical" evidence="7">
    <location>
        <begin position="311"/>
        <end position="336"/>
    </location>
</feature>
<dbReference type="OrthoDB" id="9775268at2"/>
<keyword evidence="6 7" id="KW-0472">Membrane</keyword>
<evidence type="ECO:0000256" key="5">
    <source>
        <dbReference type="ARBA" id="ARBA00022989"/>
    </source>
</evidence>
<organism evidence="9 10">
    <name type="scientific">Deinococcus cellulosilyticus (strain DSM 18568 / NBRC 106333 / KACC 11606 / 5516J-15)</name>
    <dbReference type="NCBI Taxonomy" id="1223518"/>
    <lineage>
        <taxon>Bacteria</taxon>
        <taxon>Thermotogati</taxon>
        <taxon>Deinococcota</taxon>
        <taxon>Deinococci</taxon>
        <taxon>Deinococcales</taxon>
        <taxon>Deinococcaceae</taxon>
        <taxon>Deinococcus</taxon>
    </lineage>
</organism>
<dbReference type="PANTHER" id="PTHR23513:SF6">
    <property type="entry name" value="MAJOR FACILITATOR SUPERFAMILY ASSOCIATED DOMAIN-CONTAINING PROTEIN"/>
    <property type="match status" value="1"/>
</dbReference>
<comment type="subcellular location">
    <subcellularLocation>
        <location evidence="1">Cell membrane</location>
        <topology evidence="1">Multi-pass membrane protein</topology>
    </subcellularLocation>
</comment>
<evidence type="ECO:0000256" key="3">
    <source>
        <dbReference type="ARBA" id="ARBA00022475"/>
    </source>
</evidence>
<evidence type="ECO:0000256" key="6">
    <source>
        <dbReference type="ARBA" id="ARBA00023136"/>
    </source>
</evidence>
<feature type="transmembrane region" description="Helical" evidence="7">
    <location>
        <begin position="348"/>
        <end position="370"/>
    </location>
</feature>
<evidence type="ECO:0000256" key="7">
    <source>
        <dbReference type="SAM" id="Phobius"/>
    </source>
</evidence>
<sequence>MFMTGQPRAAKKLWNSNFVIYLLGSTQSSLGSIISGIALSFVTLEITQSAGATGLTLALSMVPNLLGPFAGTLVDRISLRIPLIVGDLLRFMLMMVVWYLATHGDVQVGLIYAVSFLNGLISIFYTPATEALLPSLVPEEDLARANGILGATSQVVGIGGYAVAGVLVSQLGAGPSLLIDAISFLVMGLMYMLVEIPQPRKDVQQNTFLADFKEGWRTLSTHPLMKHMPLLGFVTMAAMAPLNMMLPKIFQGTGTGAAGFGVFMTVMSVGMLLGSLSITALGNRFKAVPAVGAGLVIYGLCYAALSFSPALWMMWGVAFLFGAGMSFTSSGMVYLLQVETPREQLGRVFGMVFSVQMSGMPLTLLLISGFADRLQLTVIFLSCSAVLLLLAVFWMWVSRRSKAPLAAIAD</sequence>
<dbReference type="Pfam" id="PF05977">
    <property type="entry name" value="MFS_3"/>
    <property type="match status" value="1"/>
</dbReference>
<keyword evidence="2" id="KW-0813">Transport</keyword>
<dbReference type="InterPro" id="IPR036259">
    <property type="entry name" value="MFS_trans_sf"/>
</dbReference>
<evidence type="ECO:0000256" key="4">
    <source>
        <dbReference type="ARBA" id="ARBA00022692"/>
    </source>
</evidence>
<evidence type="ECO:0000313" key="9">
    <source>
        <dbReference type="EMBL" id="GEM46886.1"/>
    </source>
</evidence>
<feature type="transmembrane region" description="Helical" evidence="7">
    <location>
        <begin position="174"/>
        <end position="194"/>
    </location>
</feature>
<feature type="transmembrane region" description="Helical" evidence="7">
    <location>
        <begin position="147"/>
        <end position="168"/>
    </location>
</feature>
<dbReference type="InterPro" id="IPR020846">
    <property type="entry name" value="MFS_dom"/>
</dbReference>
<feature type="transmembrane region" description="Helical" evidence="7">
    <location>
        <begin position="81"/>
        <end position="101"/>
    </location>
</feature>
<feature type="transmembrane region" description="Helical" evidence="7">
    <location>
        <begin position="230"/>
        <end position="250"/>
    </location>
</feature>
<protein>
    <submittedName>
        <fullName evidence="9">Permease</fullName>
    </submittedName>
</protein>
<evidence type="ECO:0000256" key="1">
    <source>
        <dbReference type="ARBA" id="ARBA00004651"/>
    </source>
</evidence>
<gene>
    <name evidence="9" type="ORF">DC3_25210</name>
</gene>
<keyword evidence="3" id="KW-1003">Cell membrane</keyword>
<feature type="transmembrane region" description="Helical" evidence="7">
    <location>
        <begin position="107"/>
        <end position="126"/>
    </location>
</feature>
<keyword evidence="5 7" id="KW-1133">Transmembrane helix</keyword>
<feature type="transmembrane region" description="Helical" evidence="7">
    <location>
        <begin position="256"/>
        <end position="275"/>
    </location>
</feature>
<dbReference type="PROSITE" id="PS50850">
    <property type="entry name" value="MFS"/>
    <property type="match status" value="1"/>
</dbReference>
<dbReference type="CDD" id="cd06173">
    <property type="entry name" value="MFS_MefA_like"/>
    <property type="match status" value="1"/>
</dbReference>
<evidence type="ECO:0000313" key="10">
    <source>
        <dbReference type="Proteomes" id="UP000321306"/>
    </source>
</evidence>
<feature type="transmembrane region" description="Helical" evidence="7">
    <location>
        <begin position="287"/>
        <end position="305"/>
    </location>
</feature>
<keyword evidence="4 7" id="KW-0812">Transmembrane</keyword>
<dbReference type="GO" id="GO:0005886">
    <property type="term" value="C:plasma membrane"/>
    <property type="evidence" value="ECO:0007669"/>
    <property type="project" value="UniProtKB-SubCell"/>
</dbReference>
<dbReference type="Gene3D" id="1.20.1250.20">
    <property type="entry name" value="MFS general substrate transporter like domains"/>
    <property type="match status" value="1"/>
</dbReference>
<dbReference type="AlphaFoldDB" id="A0A511N393"/>
<feature type="transmembrane region" description="Helical" evidence="7">
    <location>
        <begin position="376"/>
        <end position="397"/>
    </location>
</feature>
<evidence type="ECO:0000256" key="2">
    <source>
        <dbReference type="ARBA" id="ARBA00022448"/>
    </source>
</evidence>
<comment type="caution">
    <text evidence="9">The sequence shown here is derived from an EMBL/GenBank/DDBJ whole genome shotgun (WGS) entry which is preliminary data.</text>
</comment>
<accession>A0A511N393</accession>
<dbReference type="SUPFAM" id="SSF103473">
    <property type="entry name" value="MFS general substrate transporter"/>
    <property type="match status" value="1"/>
</dbReference>